<protein>
    <recommendedName>
        <fullName evidence="10">Histone H4</fullName>
    </recommendedName>
</protein>
<evidence type="ECO:0000313" key="13">
    <source>
        <dbReference type="Proteomes" id="UP000070501"/>
    </source>
</evidence>
<dbReference type="PRINTS" id="PR00623">
    <property type="entry name" value="HISTONEH4"/>
</dbReference>
<keyword evidence="9 10" id="KW-0544">Nucleosome core</keyword>
<keyword evidence="6 10" id="KW-0158">Chromosome</keyword>
<feature type="compositionally biased region" description="Gly residues" evidence="11">
    <location>
        <begin position="16"/>
        <end position="33"/>
    </location>
</feature>
<dbReference type="AlphaFoldDB" id="A0A136J5V5"/>
<evidence type="ECO:0000256" key="7">
    <source>
        <dbReference type="ARBA" id="ARBA00023125"/>
    </source>
</evidence>
<dbReference type="CDD" id="cd22912">
    <property type="entry name" value="HFD_H4"/>
    <property type="match status" value="1"/>
</dbReference>
<accession>A0A136J5V5</accession>
<evidence type="ECO:0000256" key="8">
    <source>
        <dbReference type="ARBA" id="ARBA00023242"/>
    </source>
</evidence>
<dbReference type="Gene3D" id="1.10.20.10">
    <property type="entry name" value="Histone, subunit A"/>
    <property type="match status" value="1"/>
</dbReference>
<comment type="subunit">
    <text evidence="5 10">The nucleosome is a histone octamer containing two molecules each of H2A, H2B, H3 and H4 assembled in one H3-H4 heterotetramer and two H2A-H2B heterodimers. The octamer wraps approximately 147 bp of DNA.</text>
</comment>
<evidence type="ECO:0000256" key="4">
    <source>
        <dbReference type="ARBA" id="ARBA00006564"/>
    </source>
</evidence>
<comment type="function">
    <text evidence="1 10">Core component of nucleosome. Nucleosomes wrap and compact DNA into chromatin, limiting DNA accessibility to the cellular machineries which require DNA as a template. Histones thereby play a central role in transcription regulation, DNA repair, DNA replication and chromosomal stability. DNA accessibility is regulated via a complex set of post-translational modifications of histones, also called histone code, and nucleosome remodeling.</text>
</comment>
<evidence type="ECO:0000256" key="2">
    <source>
        <dbReference type="ARBA" id="ARBA00004123"/>
    </source>
</evidence>
<dbReference type="InterPro" id="IPR009072">
    <property type="entry name" value="Histone-fold"/>
</dbReference>
<evidence type="ECO:0000256" key="1">
    <source>
        <dbReference type="ARBA" id="ARBA00002001"/>
    </source>
</evidence>
<dbReference type="SUPFAM" id="SSF47113">
    <property type="entry name" value="Histone-fold"/>
    <property type="match status" value="1"/>
</dbReference>
<dbReference type="STRING" id="196109.A0A136J5V5"/>
<evidence type="ECO:0000313" key="12">
    <source>
        <dbReference type="EMBL" id="KXJ92366.1"/>
    </source>
</evidence>
<dbReference type="GO" id="GO:0000786">
    <property type="term" value="C:nucleosome"/>
    <property type="evidence" value="ECO:0007669"/>
    <property type="project" value="UniProtKB-KW"/>
</dbReference>
<evidence type="ECO:0000256" key="9">
    <source>
        <dbReference type="ARBA" id="ARBA00023269"/>
    </source>
</evidence>
<comment type="similarity">
    <text evidence="4 10">Belongs to the histone H4 family.</text>
</comment>
<keyword evidence="7 10" id="KW-0238">DNA-binding</keyword>
<proteinExistence type="inferred from homology"/>
<evidence type="ECO:0000256" key="11">
    <source>
        <dbReference type="SAM" id="MobiDB-lite"/>
    </source>
</evidence>
<dbReference type="SMART" id="SM00417">
    <property type="entry name" value="H4"/>
    <property type="match status" value="1"/>
</dbReference>
<dbReference type="InParanoid" id="A0A136J5V5"/>
<evidence type="ECO:0000256" key="3">
    <source>
        <dbReference type="ARBA" id="ARBA00004286"/>
    </source>
</evidence>
<keyword evidence="8 10" id="KW-0539">Nucleus</keyword>
<dbReference type="FunFam" id="1.10.20.10:FF:000012">
    <property type="entry name" value="Histone H4"/>
    <property type="match status" value="1"/>
</dbReference>
<dbReference type="GO" id="GO:0003677">
    <property type="term" value="F:DNA binding"/>
    <property type="evidence" value="ECO:0007669"/>
    <property type="project" value="UniProtKB-KW"/>
</dbReference>
<evidence type="ECO:0000256" key="5">
    <source>
        <dbReference type="ARBA" id="ARBA00011538"/>
    </source>
</evidence>
<evidence type="ECO:0000256" key="6">
    <source>
        <dbReference type="ARBA" id="ARBA00022454"/>
    </source>
</evidence>
<dbReference type="Proteomes" id="UP000070501">
    <property type="component" value="Unassembled WGS sequence"/>
</dbReference>
<comment type="subcellular location">
    <subcellularLocation>
        <location evidence="3">Chromosome</location>
    </subcellularLocation>
    <subcellularLocation>
        <location evidence="2">Nucleus</location>
    </subcellularLocation>
</comment>
<dbReference type="OrthoDB" id="3919494at2759"/>
<organism evidence="12 13">
    <name type="scientific">Microdochium bolleyi</name>
    <dbReference type="NCBI Taxonomy" id="196109"/>
    <lineage>
        <taxon>Eukaryota</taxon>
        <taxon>Fungi</taxon>
        <taxon>Dikarya</taxon>
        <taxon>Ascomycota</taxon>
        <taxon>Pezizomycotina</taxon>
        <taxon>Sordariomycetes</taxon>
        <taxon>Xylariomycetidae</taxon>
        <taxon>Xylariales</taxon>
        <taxon>Microdochiaceae</taxon>
        <taxon>Microdochium</taxon>
    </lineage>
</organism>
<sequence>MPGKGVAAPSGVSRAGYGGGKGKGKGARGLGGKEGAKRHRKVLRDNIRGITKPDIRRLARRGGVKRISGQIYDETRGALKDYLRTVIQDCVECIVYRNAKTITIGDVIFALKRQGRPIYGFDDARGRH</sequence>
<dbReference type="GO" id="GO:0030527">
    <property type="term" value="F:structural constituent of chromatin"/>
    <property type="evidence" value="ECO:0007669"/>
    <property type="project" value="InterPro"/>
</dbReference>
<gene>
    <name evidence="12" type="ORF">Micbo1qcDRAFT_175325</name>
</gene>
<keyword evidence="13" id="KW-1185">Reference proteome</keyword>
<dbReference type="PANTHER" id="PTHR10484">
    <property type="entry name" value="HISTONE H4"/>
    <property type="match status" value="1"/>
</dbReference>
<dbReference type="GO" id="GO:0005634">
    <property type="term" value="C:nucleus"/>
    <property type="evidence" value="ECO:0007669"/>
    <property type="project" value="UniProtKB-SubCell"/>
</dbReference>
<dbReference type="EMBL" id="KQ964249">
    <property type="protein sequence ID" value="KXJ92366.1"/>
    <property type="molecule type" value="Genomic_DNA"/>
</dbReference>
<reference evidence="13" key="1">
    <citation type="submission" date="2016-02" db="EMBL/GenBank/DDBJ databases">
        <title>Draft genome sequence of Microdochium bolleyi, a fungal endophyte of beachgrass.</title>
        <authorList>
            <consortium name="DOE Joint Genome Institute"/>
            <person name="David A.S."/>
            <person name="May G."/>
            <person name="Haridas S."/>
            <person name="Lim J."/>
            <person name="Wang M."/>
            <person name="Labutti K."/>
            <person name="Lipzen A."/>
            <person name="Barry K."/>
            <person name="Grigoriev I.V."/>
        </authorList>
    </citation>
    <scope>NUCLEOTIDE SEQUENCE [LARGE SCALE GENOMIC DNA]</scope>
    <source>
        <strain evidence="13">J235TASD1</strain>
    </source>
</reference>
<dbReference type="InterPro" id="IPR019809">
    <property type="entry name" value="Histone_H4_CS"/>
</dbReference>
<dbReference type="GO" id="GO:0046982">
    <property type="term" value="F:protein heterodimerization activity"/>
    <property type="evidence" value="ECO:0007669"/>
    <property type="project" value="InterPro"/>
</dbReference>
<dbReference type="InterPro" id="IPR001951">
    <property type="entry name" value="Histone_H4"/>
</dbReference>
<name>A0A136J5V5_9PEZI</name>
<dbReference type="PROSITE" id="PS00047">
    <property type="entry name" value="HISTONE_H4"/>
    <property type="match status" value="1"/>
</dbReference>
<feature type="region of interest" description="Disordered" evidence="11">
    <location>
        <begin position="1"/>
        <end position="42"/>
    </location>
</feature>
<evidence type="ECO:0000256" key="10">
    <source>
        <dbReference type="RuleBase" id="RU000528"/>
    </source>
</evidence>